<dbReference type="GO" id="GO:0005737">
    <property type="term" value="C:cytoplasm"/>
    <property type="evidence" value="ECO:0007669"/>
    <property type="project" value="TreeGrafter"/>
</dbReference>
<sequence length="527" mass="58640">MDEWGIKVSEAALAKYRSLPKKGKPQGRESTVLAAFLVSTSSQDLQVVAIGTGTKCLGQAQLSEYGGIVNDSHAEVIARRGLLKFLYCNIEDLILGGHSAELGVRENVGNIIEWDNNKEKFRVSQTINFHLYISQLPCGDASLFLQSIDSNIDHDSVAFRMLPCKNDTTTSAINESVACDDLSLSDENLADFGLESHSNKHHEEIQSYGSEKNEKKIDACVANEEASASYNTRICQKGCDAMVCLTSSCNKYHGTKDENIYNKEVSGIVRRKPGRGDRTLSMSCSDKISVWNVLGFQGSLLSGLFCEPLYLSSITVSLSQHVLESSLQVKSEEYFKEKSQQCADFLRQALCERLFLSSQKVAFPFRLNRPSFHVVPCPSKELSMQVNDGKALACGYSIVWNTSGLHEVILGTTGRKQGTLKRAPLSSATEPSISRKGLMRLFVLIQSQLSPDEDFYQYSYLELKRRYAPYTLSKRLILSSPPFDKWSAKPAHLQCFFISKEFDSHGYGKYVGHYSSSSIPNEPQRVL</sequence>
<dbReference type="GO" id="GO:0008251">
    <property type="term" value="F:tRNA-specific adenosine deaminase activity"/>
    <property type="evidence" value="ECO:0007669"/>
    <property type="project" value="TreeGrafter"/>
</dbReference>
<dbReference type="InterPro" id="IPR002466">
    <property type="entry name" value="A_deamin"/>
</dbReference>
<organism evidence="2 3">
    <name type="scientific">Ceratopteris richardii</name>
    <name type="common">Triangle waterfern</name>
    <dbReference type="NCBI Taxonomy" id="49495"/>
    <lineage>
        <taxon>Eukaryota</taxon>
        <taxon>Viridiplantae</taxon>
        <taxon>Streptophyta</taxon>
        <taxon>Embryophyta</taxon>
        <taxon>Tracheophyta</taxon>
        <taxon>Polypodiopsida</taxon>
        <taxon>Polypodiidae</taxon>
        <taxon>Polypodiales</taxon>
        <taxon>Pteridineae</taxon>
        <taxon>Pteridaceae</taxon>
        <taxon>Parkerioideae</taxon>
        <taxon>Ceratopteris</taxon>
    </lineage>
</organism>
<protein>
    <recommendedName>
        <fullName evidence="1">A to I editase domain-containing protein</fullName>
    </recommendedName>
</protein>
<dbReference type="Proteomes" id="UP000825935">
    <property type="component" value="Chromosome 14"/>
</dbReference>
<dbReference type="EMBL" id="CM035419">
    <property type="protein sequence ID" value="KAH7414634.1"/>
    <property type="molecule type" value="Genomic_DNA"/>
</dbReference>
<comment type="caution">
    <text evidence="2">The sequence shown here is derived from an EMBL/GenBank/DDBJ whole genome shotgun (WGS) entry which is preliminary data.</text>
</comment>
<dbReference type="SMART" id="SM00552">
    <property type="entry name" value="ADEAMc"/>
    <property type="match status" value="1"/>
</dbReference>
<evidence type="ECO:0000313" key="2">
    <source>
        <dbReference type="EMBL" id="KAH7414634.1"/>
    </source>
</evidence>
<dbReference type="GO" id="GO:0006396">
    <property type="term" value="P:RNA processing"/>
    <property type="evidence" value="ECO:0007669"/>
    <property type="project" value="InterPro"/>
</dbReference>
<dbReference type="AlphaFoldDB" id="A0A8T2T9T5"/>
<dbReference type="PANTHER" id="PTHR10910:SF62">
    <property type="entry name" value="AT07585P-RELATED"/>
    <property type="match status" value="1"/>
</dbReference>
<gene>
    <name evidence="2" type="ORF">KP509_14G002400</name>
</gene>
<name>A0A8T2T9T5_CERRI</name>
<dbReference type="EMBL" id="CM035419">
    <property type="protein sequence ID" value="KAH7414633.1"/>
    <property type="molecule type" value="Genomic_DNA"/>
</dbReference>
<evidence type="ECO:0000313" key="3">
    <source>
        <dbReference type="Proteomes" id="UP000825935"/>
    </source>
</evidence>
<dbReference type="OrthoDB" id="10268011at2759"/>
<proteinExistence type="predicted"/>
<dbReference type="GO" id="GO:0003725">
    <property type="term" value="F:double-stranded RNA binding"/>
    <property type="evidence" value="ECO:0007669"/>
    <property type="project" value="TreeGrafter"/>
</dbReference>
<accession>A0A8T2T9T5</accession>
<dbReference type="PANTHER" id="PTHR10910">
    <property type="entry name" value="EUKARYOTE SPECIFIC DSRNA BINDING PROTEIN"/>
    <property type="match status" value="1"/>
</dbReference>
<dbReference type="OMA" id="YQLAWRQ"/>
<dbReference type="GO" id="GO:0003726">
    <property type="term" value="F:double-stranded RNA adenosine deaminase activity"/>
    <property type="evidence" value="ECO:0007669"/>
    <property type="project" value="TreeGrafter"/>
</dbReference>
<dbReference type="Pfam" id="PF02137">
    <property type="entry name" value="A_deamin"/>
    <property type="match status" value="1"/>
</dbReference>
<dbReference type="GO" id="GO:0005730">
    <property type="term" value="C:nucleolus"/>
    <property type="evidence" value="ECO:0007669"/>
    <property type="project" value="TreeGrafter"/>
</dbReference>
<feature type="domain" description="A to I editase" evidence="1">
    <location>
        <begin position="49"/>
        <end position="496"/>
    </location>
</feature>
<keyword evidence="3" id="KW-1185">Reference proteome</keyword>
<dbReference type="PROSITE" id="PS50141">
    <property type="entry name" value="A_DEAMIN_EDITASE"/>
    <property type="match status" value="1"/>
</dbReference>
<dbReference type="GO" id="GO:0006382">
    <property type="term" value="P:adenosine to inosine editing"/>
    <property type="evidence" value="ECO:0007669"/>
    <property type="project" value="TreeGrafter"/>
</dbReference>
<reference evidence="2" key="1">
    <citation type="submission" date="2021-08" db="EMBL/GenBank/DDBJ databases">
        <title>WGS assembly of Ceratopteris richardii.</title>
        <authorList>
            <person name="Marchant D.B."/>
            <person name="Chen G."/>
            <person name="Jenkins J."/>
            <person name="Shu S."/>
            <person name="Leebens-Mack J."/>
            <person name="Grimwood J."/>
            <person name="Schmutz J."/>
            <person name="Soltis P."/>
            <person name="Soltis D."/>
            <person name="Chen Z.-H."/>
        </authorList>
    </citation>
    <scope>NUCLEOTIDE SEQUENCE</scope>
    <source>
        <strain evidence="2">Whitten #5841</strain>
        <tissue evidence="2">Leaf</tissue>
    </source>
</reference>
<evidence type="ECO:0000259" key="1">
    <source>
        <dbReference type="PROSITE" id="PS50141"/>
    </source>
</evidence>